<accession>A0A0W8FHE0</accession>
<sequence length="67" mass="7879">MMTQCPTNYGRRNRLRQVSDMIEHLRTHALLVQKRDRLIREGKPIPEGMFVVGELVRRHRPAMGVRA</sequence>
<dbReference type="AlphaFoldDB" id="A0A0W8FHE0"/>
<gene>
    <name evidence="1" type="ORF">ASZ90_010134</name>
</gene>
<reference evidence="1" key="1">
    <citation type="journal article" date="2015" name="Proc. Natl. Acad. Sci. U.S.A.">
        <title>Networks of energetic and metabolic interactions define dynamics in microbial communities.</title>
        <authorList>
            <person name="Embree M."/>
            <person name="Liu J.K."/>
            <person name="Al-Bassam M.M."/>
            <person name="Zengler K."/>
        </authorList>
    </citation>
    <scope>NUCLEOTIDE SEQUENCE</scope>
</reference>
<evidence type="ECO:0000313" key="1">
    <source>
        <dbReference type="EMBL" id="KUG20142.1"/>
    </source>
</evidence>
<keyword evidence="1" id="KW-0560">Oxidoreductase</keyword>
<protein>
    <submittedName>
        <fullName evidence="1">2-oxoglutarate oxidoreductase, beta subunit</fullName>
        <ecNumber evidence="1">1.2.7.3</ecNumber>
    </submittedName>
</protein>
<dbReference type="EC" id="1.2.7.3" evidence="1"/>
<organism evidence="1">
    <name type="scientific">hydrocarbon metagenome</name>
    <dbReference type="NCBI Taxonomy" id="938273"/>
    <lineage>
        <taxon>unclassified sequences</taxon>
        <taxon>metagenomes</taxon>
        <taxon>ecological metagenomes</taxon>
    </lineage>
</organism>
<name>A0A0W8FHE0_9ZZZZ</name>
<dbReference type="EMBL" id="LNQE01001221">
    <property type="protein sequence ID" value="KUG20142.1"/>
    <property type="molecule type" value="Genomic_DNA"/>
</dbReference>
<comment type="caution">
    <text evidence="1">The sequence shown here is derived from an EMBL/GenBank/DDBJ whole genome shotgun (WGS) entry which is preliminary data.</text>
</comment>
<dbReference type="GO" id="GO:0047553">
    <property type="term" value="F:2-oxoglutarate synthase activity"/>
    <property type="evidence" value="ECO:0007669"/>
    <property type="project" value="UniProtKB-EC"/>
</dbReference>
<proteinExistence type="predicted"/>